<dbReference type="PROSITE" id="PS50043">
    <property type="entry name" value="HTH_LUXR_2"/>
    <property type="match status" value="1"/>
</dbReference>
<keyword evidence="3" id="KW-0804">Transcription</keyword>
<reference evidence="5 6" key="1">
    <citation type="submission" date="2019-12" db="EMBL/GenBank/DDBJ databases">
        <title>Whole genome shotgun sequence of Streptomyces hygroscopicus subsp. glebosus NBRC 13786.</title>
        <authorList>
            <person name="Ichikawa N."/>
            <person name="Kimura A."/>
            <person name="Kitahashi Y."/>
            <person name="Komaki H."/>
            <person name="Tamura T."/>
        </authorList>
    </citation>
    <scope>NUCLEOTIDE SEQUENCE [LARGE SCALE GENOMIC DNA]</scope>
    <source>
        <strain evidence="5 6">NBRC 13786</strain>
    </source>
</reference>
<keyword evidence="2" id="KW-0238">DNA-binding</keyword>
<protein>
    <recommendedName>
        <fullName evidence="4">HTH luxR-type domain-containing protein</fullName>
    </recommendedName>
</protein>
<dbReference type="AlphaFoldDB" id="A0A640T837"/>
<dbReference type="InterPro" id="IPR036388">
    <property type="entry name" value="WH-like_DNA-bd_sf"/>
</dbReference>
<dbReference type="CDD" id="cd06170">
    <property type="entry name" value="LuxR_C_like"/>
    <property type="match status" value="1"/>
</dbReference>
<dbReference type="Pfam" id="PF00196">
    <property type="entry name" value="GerE"/>
    <property type="match status" value="1"/>
</dbReference>
<evidence type="ECO:0000313" key="6">
    <source>
        <dbReference type="Proteomes" id="UP000430079"/>
    </source>
</evidence>
<dbReference type="SMART" id="SM00421">
    <property type="entry name" value="HTH_LUXR"/>
    <property type="match status" value="1"/>
</dbReference>
<accession>A0A640T837</accession>
<dbReference type="InterPro" id="IPR039420">
    <property type="entry name" value="WalR-like"/>
</dbReference>
<evidence type="ECO:0000313" key="5">
    <source>
        <dbReference type="EMBL" id="GFE18436.1"/>
    </source>
</evidence>
<feature type="domain" description="HTH luxR-type" evidence="4">
    <location>
        <begin position="400"/>
        <end position="466"/>
    </location>
</feature>
<dbReference type="Proteomes" id="UP000430079">
    <property type="component" value="Unassembled WGS sequence"/>
</dbReference>
<dbReference type="InterPro" id="IPR016032">
    <property type="entry name" value="Sig_transdc_resp-reg_C-effctor"/>
</dbReference>
<dbReference type="Gene3D" id="1.10.10.10">
    <property type="entry name" value="Winged helix-like DNA-binding domain superfamily/Winged helix DNA-binding domain"/>
    <property type="match status" value="1"/>
</dbReference>
<comment type="caution">
    <text evidence="5">The sequence shown here is derived from an EMBL/GenBank/DDBJ whole genome shotgun (WGS) entry which is preliminary data.</text>
</comment>
<proteinExistence type="predicted"/>
<gene>
    <name evidence="5" type="ORF">Sgleb_64830</name>
</gene>
<evidence type="ECO:0000259" key="4">
    <source>
        <dbReference type="PROSITE" id="PS50043"/>
    </source>
</evidence>
<dbReference type="PANTHER" id="PTHR43214:SF41">
    <property type="entry name" value="NITRATE_NITRITE RESPONSE REGULATOR PROTEIN NARP"/>
    <property type="match status" value="1"/>
</dbReference>
<dbReference type="SUPFAM" id="SSF48452">
    <property type="entry name" value="TPR-like"/>
    <property type="match status" value="1"/>
</dbReference>
<evidence type="ECO:0000256" key="2">
    <source>
        <dbReference type="ARBA" id="ARBA00023125"/>
    </source>
</evidence>
<evidence type="ECO:0000256" key="3">
    <source>
        <dbReference type="ARBA" id="ARBA00023163"/>
    </source>
</evidence>
<sequence length="478" mass="51080">MDLLGRSLALAGPDDPLAGPLRLHLTVALMCAGRSREAEEHARQAPARGTEPALEPALHWILAQSLFLRGRPDLAAQAAETARAAPAVPPAEAARVVPESPQSCHRLALQLSLANCPLERDRTGAAHAELAAGRRLAEQRGGFFLPWYHLSEALLLFRTGRWDDADAEIQAGREPGEHFGMSRALRGLAALIALHQGRGPEAAGHLAAARAGTGNETIAPFYAHLTLRAEALDHEVRGATEQAFAVLAGALDAAEGGPGGRPALLSFLAVDVVRLALACGESATARQATDRIEAIARTSGAPHHHAEALRCRGLLAGRPELLLEAAERYEEAIRPLGVAQSSCEAAELLARAGRPDRARDLLRQAVDRYQQLGAAWDIRRDEARLRAVGIRRGHHGEPQAGAGWDSLTATQLTVASYVAQGLSNPEIAARMFVSRRTTQTHVSRILARLGLSSRVELATAYARRQGREPGRSGTRRSP</sequence>
<dbReference type="PRINTS" id="PR00038">
    <property type="entry name" value="HTHLUXR"/>
</dbReference>
<dbReference type="SUPFAM" id="SSF46894">
    <property type="entry name" value="C-terminal effector domain of the bipartite response regulators"/>
    <property type="match status" value="1"/>
</dbReference>
<keyword evidence="6" id="KW-1185">Reference proteome</keyword>
<dbReference type="EMBL" id="BLIO01000001">
    <property type="protein sequence ID" value="GFE18436.1"/>
    <property type="molecule type" value="Genomic_DNA"/>
</dbReference>
<dbReference type="GO" id="GO:0003677">
    <property type="term" value="F:DNA binding"/>
    <property type="evidence" value="ECO:0007669"/>
    <property type="project" value="UniProtKB-KW"/>
</dbReference>
<evidence type="ECO:0000256" key="1">
    <source>
        <dbReference type="ARBA" id="ARBA00023015"/>
    </source>
</evidence>
<dbReference type="InterPro" id="IPR000792">
    <property type="entry name" value="Tscrpt_reg_LuxR_C"/>
</dbReference>
<dbReference type="PANTHER" id="PTHR43214">
    <property type="entry name" value="TWO-COMPONENT RESPONSE REGULATOR"/>
    <property type="match status" value="1"/>
</dbReference>
<dbReference type="GO" id="GO:0006355">
    <property type="term" value="P:regulation of DNA-templated transcription"/>
    <property type="evidence" value="ECO:0007669"/>
    <property type="project" value="InterPro"/>
</dbReference>
<keyword evidence="1" id="KW-0805">Transcription regulation</keyword>
<name>A0A640T837_9ACTN</name>
<dbReference type="InterPro" id="IPR011990">
    <property type="entry name" value="TPR-like_helical_dom_sf"/>
</dbReference>
<organism evidence="5 6">
    <name type="scientific">Streptomyces glebosus</name>
    <dbReference type="NCBI Taxonomy" id="249580"/>
    <lineage>
        <taxon>Bacteria</taxon>
        <taxon>Bacillati</taxon>
        <taxon>Actinomycetota</taxon>
        <taxon>Actinomycetes</taxon>
        <taxon>Kitasatosporales</taxon>
        <taxon>Streptomycetaceae</taxon>
        <taxon>Streptomyces</taxon>
    </lineage>
</organism>